<sequence length="365" mass="42871">MISCRCLILCLVGIFVLDTIFFHYLIQWGRDSLNRRQIRLAVIDDVELNTDRSDQISSNADVRSRATFWGQFPLTIKGSVGKPTIPKIIHQTWDTEDIPETFHRWIVTWKRLHPDWSYWFWTLKEIRRFVAKEYPEFLNLYDLYTEDIFRSDVMRYLVLYKYGGIYVDLDMEALKPLDIWSHNFNCIVSEETYEHPFVVREADPPANIVNGFIACRPGHPFLKSAIDSLEEFAGFYFGDYLHATGPFFLDAVLERYLIKMQNASHMRSDSVDITIVPPKYFFPTYDPSESDLITGRCFPGAYQLLKEPAKITCKELLKTFLRRTPGVDSYTDHHWVHAYMFHPDWKKKNTKLITEIVPSAITKHV</sequence>
<feature type="transmembrane region" description="Helical" evidence="2">
    <location>
        <begin position="7"/>
        <end position="26"/>
    </location>
</feature>
<dbReference type="GO" id="GO:0016020">
    <property type="term" value="C:membrane"/>
    <property type="evidence" value="ECO:0007669"/>
    <property type="project" value="GOC"/>
</dbReference>
<dbReference type="InterPro" id="IPR029044">
    <property type="entry name" value="Nucleotide-diphossugar_trans"/>
</dbReference>
<dbReference type="PANTHER" id="PTHR32385:SF15">
    <property type="entry name" value="INOSITOL PHOSPHOCERAMIDE MANNOSYLTRANSFERASE 1"/>
    <property type="match status" value="1"/>
</dbReference>
<dbReference type="InterPro" id="IPR051706">
    <property type="entry name" value="Glycosyltransferase_domain"/>
</dbReference>
<dbReference type="Pfam" id="PF04488">
    <property type="entry name" value="Gly_transf_sug"/>
    <property type="match status" value="1"/>
</dbReference>
<dbReference type="PANTHER" id="PTHR32385">
    <property type="entry name" value="MANNOSYL PHOSPHORYLINOSITOL CERAMIDE SYNTHASE"/>
    <property type="match status" value="1"/>
</dbReference>
<evidence type="ECO:0000313" key="3">
    <source>
        <dbReference type="EMBL" id="KAK2145179.1"/>
    </source>
</evidence>
<dbReference type="InterPro" id="IPR007577">
    <property type="entry name" value="GlycoTrfase_DXD_sugar-bd_CS"/>
</dbReference>
<name>A0AAD9MW40_9ANNE</name>
<gene>
    <name evidence="3" type="ORF">LSH36_697g03127</name>
</gene>
<evidence type="ECO:0000256" key="2">
    <source>
        <dbReference type="SAM" id="Phobius"/>
    </source>
</evidence>
<reference evidence="3" key="1">
    <citation type="journal article" date="2023" name="Mol. Biol. Evol.">
        <title>Third-Generation Sequencing Reveals the Adaptive Role of the Epigenome in Three Deep-Sea Polychaetes.</title>
        <authorList>
            <person name="Perez M."/>
            <person name="Aroh O."/>
            <person name="Sun Y."/>
            <person name="Lan Y."/>
            <person name="Juniper S.K."/>
            <person name="Young C.R."/>
            <person name="Angers B."/>
            <person name="Qian P.Y."/>
        </authorList>
    </citation>
    <scope>NUCLEOTIDE SEQUENCE</scope>
    <source>
        <strain evidence="3">P08H-3</strain>
    </source>
</reference>
<accession>A0AAD9MW40</accession>
<proteinExistence type="predicted"/>
<dbReference type="GO" id="GO:0051999">
    <property type="term" value="P:mannosyl-inositol phosphorylceramide biosynthetic process"/>
    <property type="evidence" value="ECO:0007669"/>
    <property type="project" value="TreeGrafter"/>
</dbReference>
<comment type="caution">
    <text evidence="3">The sequence shown here is derived from an EMBL/GenBank/DDBJ whole genome shotgun (WGS) entry which is preliminary data.</text>
</comment>
<keyword evidence="2" id="KW-0812">Transmembrane</keyword>
<protein>
    <submittedName>
        <fullName evidence="3">Uncharacterized protein</fullName>
    </submittedName>
</protein>
<dbReference type="Gene3D" id="3.90.550.20">
    <property type="match status" value="1"/>
</dbReference>
<keyword evidence="1" id="KW-0808">Transferase</keyword>
<dbReference type="SUPFAM" id="SSF53448">
    <property type="entry name" value="Nucleotide-diphospho-sugar transferases"/>
    <property type="match status" value="1"/>
</dbReference>
<keyword evidence="4" id="KW-1185">Reference proteome</keyword>
<dbReference type="GO" id="GO:0000030">
    <property type="term" value="F:mannosyltransferase activity"/>
    <property type="evidence" value="ECO:0007669"/>
    <property type="project" value="TreeGrafter"/>
</dbReference>
<dbReference type="AlphaFoldDB" id="A0AAD9MW40"/>
<organism evidence="3 4">
    <name type="scientific">Paralvinella palmiformis</name>
    <dbReference type="NCBI Taxonomy" id="53620"/>
    <lineage>
        <taxon>Eukaryota</taxon>
        <taxon>Metazoa</taxon>
        <taxon>Spiralia</taxon>
        <taxon>Lophotrochozoa</taxon>
        <taxon>Annelida</taxon>
        <taxon>Polychaeta</taxon>
        <taxon>Sedentaria</taxon>
        <taxon>Canalipalpata</taxon>
        <taxon>Terebellida</taxon>
        <taxon>Terebelliformia</taxon>
        <taxon>Alvinellidae</taxon>
        <taxon>Paralvinella</taxon>
    </lineage>
</organism>
<keyword evidence="2" id="KW-1133">Transmembrane helix</keyword>
<evidence type="ECO:0000256" key="1">
    <source>
        <dbReference type="ARBA" id="ARBA00022679"/>
    </source>
</evidence>
<dbReference type="EMBL" id="JAODUP010000697">
    <property type="protein sequence ID" value="KAK2145179.1"/>
    <property type="molecule type" value="Genomic_DNA"/>
</dbReference>
<keyword evidence="2" id="KW-0472">Membrane</keyword>
<evidence type="ECO:0000313" key="4">
    <source>
        <dbReference type="Proteomes" id="UP001208570"/>
    </source>
</evidence>
<dbReference type="Proteomes" id="UP001208570">
    <property type="component" value="Unassembled WGS sequence"/>
</dbReference>